<dbReference type="EMBL" id="BAWO01000002">
    <property type="protein sequence ID" value="GAJ38263.1"/>
    <property type="molecule type" value="Genomic_DNA"/>
</dbReference>
<keyword evidence="1" id="KW-0472">Membrane</keyword>
<feature type="transmembrane region" description="Helical" evidence="1">
    <location>
        <begin position="110"/>
        <end position="133"/>
    </location>
</feature>
<dbReference type="OrthoDB" id="2989824at2"/>
<protein>
    <recommendedName>
        <fullName evidence="2">LiaI-LiaF-like transmembrane region domain-containing protein</fullName>
    </recommendedName>
</protein>
<keyword evidence="4" id="KW-1185">Reference proteome</keyword>
<evidence type="ECO:0000313" key="4">
    <source>
        <dbReference type="Proteomes" id="UP000023561"/>
    </source>
</evidence>
<keyword evidence="1" id="KW-1133">Transmembrane helix</keyword>
<proteinExistence type="predicted"/>
<dbReference type="RefSeq" id="WP_017435486.1">
    <property type="nucleotide sequence ID" value="NZ_BAWO01000002.1"/>
</dbReference>
<gene>
    <name evidence="3" type="ORF">GCA01S_002_00510</name>
</gene>
<evidence type="ECO:0000259" key="2">
    <source>
        <dbReference type="Pfam" id="PF18917"/>
    </source>
</evidence>
<dbReference type="AlphaFoldDB" id="A0A023DA54"/>
<keyword evidence="1" id="KW-0812">Transmembrane</keyword>
<sequence length="161" mass="18465">MKKHATFSGIILVGLGVYFLVNQLHSSFSHLFQDWPALLMIFGAALIGQAYSAREYQHLFPGILLFGFGLHILFVHWFKQWPNHIGVFFFIIAIAFFISSLKVKNGLGQGFFFLALAFITLFSEQFQPLFYIVETGITSIWKFWPLGLILVGIYILLVKRK</sequence>
<reference evidence="3 4" key="1">
    <citation type="submission" date="2014-04" db="EMBL/GenBank/DDBJ databases">
        <title>Whole genome shotgun sequence of Geobacillus caldoxylosilyticus NBRC 107762.</title>
        <authorList>
            <person name="Hosoyama A."/>
            <person name="Hosoyama Y."/>
            <person name="Katano-Makiyama Y."/>
            <person name="Tsuchikane K."/>
            <person name="Ohji S."/>
            <person name="Ichikawa N."/>
            <person name="Yamazoe A."/>
            <person name="Fujita N."/>
        </authorList>
    </citation>
    <scope>NUCLEOTIDE SEQUENCE [LARGE SCALE GENOMIC DNA]</scope>
    <source>
        <strain evidence="3 4">NBRC 107762</strain>
    </source>
</reference>
<dbReference type="Proteomes" id="UP000023561">
    <property type="component" value="Unassembled WGS sequence"/>
</dbReference>
<name>A0A023DA54_9BACL</name>
<feature type="transmembrane region" description="Helical" evidence="1">
    <location>
        <begin position="84"/>
        <end position="103"/>
    </location>
</feature>
<organism evidence="3 4">
    <name type="scientific">Parageobacillus caldoxylosilyticus NBRC 107762</name>
    <dbReference type="NCBI Taxonomy" id="1220594"/>
    <lineage>
        <taxon>Bacteria</taxon>
        <taxon>Bacillati</taxon>
        <taxon>Bacillota</taxon>
        <taxon>Bacilli</taxon>
        <taxon>Bacillales</taxon>
        <taxon>Anoxybacillaceae</taxon>
        <taxon>Saccharococcus</taxon>
    </lineage>
</organism>
<dbReference type="Pfam" id="PF18917">
    <property type="entry name" value="LiaI-LiaF-like_TM1"/>
    <property type="match status" value="1"/>
</dbReference>
<dbReference type="InterPro" id="IPR043726">
    <property type="entry name" value="LiaI-LiaF-like_TM1"/>
</dbReference>
<feature type="transmembrane region" description="Helical" evidence="1">
    <location>
        <begin position="35"/>
        <end position="52"/>
    </location>
</feature>
<feature type="transmembrane region" description="Helical" evidence="1">
    <location>
        <begin position="139"/>
        <end position="158"/>
    </location>
</feature>
<evidence type="ECO:0000313" key="3">
    <source>
        <dbReference type="EMBL" id="GAJ38263.1"/>
    </source>
</evidence>
<evidence type="ECO:0000256" key="1">
    <source>
        <dbReference type="SAM" id="Phobius"/>
    </source>
</evidence>
<feature type="domain" description="LiaI-LiaF-like transmembrane region" evidence="2">
    <location>
        <begin position="7"/>
        <end position="47"/>
    </location>
</feature>
<accession>A0A023DA54</accession>
<feature type="transmembrane region" description="Helical" evidence="1">
    <location>
        <begin position="59"/>
        <end position="78"/>
    </location>
</feature>
<comment type="caution">
    <text evidence="3">The sequence shown here is derived from an EMBL/GenBank/DDBJ whole genome shotgun (WGS) entry which is preliminary data.</text>
</comment>